<feature type="chain" id="PRO_5019187035" evidence="3">
    <location>
        <begin position="34"/>
        <end position="305"/>
    </location>
</feature>
<name>A0A421AVV5_9PSEU</name>
<evidence type="ECO:0000256" key="1">
    <source>
        <dbReference type="SAM" id="MobiDB-lite"/>
    </source>
</evidence>
<dbReference type="SUPFAM" id="SSF53300">
    <property type="entry name" value="vWA-like"/>
    <property type="match status" value="1"/>
</dbReference>
<dbReference type="Gene3D" id="3.40.50.410">
    <property type="entry name" value="von Willebrand factor, type A domain"/>
    <property type="match status" value="1"/>
</dbReference>
<keyword evidence="2" id="KW-1133">Transmembrane helix</keyword>
<proteinExistence type="predicted"/>
<gene>
    <name evidence="5" type="ORF">CLV68_6194</name>
</gene>
<reference evidence="5 6" key="1">
    <citation type="submission" date="2018-10" db="EMBL/GenBank/DDBJ databases">
        <title>Genomic Encyclopedia of Archaeal and Bacterial Type Strains, Phase II (KMG-II): from individual species to whole genera.</title>
        <authorList>
            <person name="Goeker M."/>
        </authorList>
    </citation>
    <scope>NUCLEOTIDE SEQUENCE [LARGE SCALE GENOMIC DNA]</scope>
    <source>
        <strain evidence="5 6">DSM 45657</strain>
    </source>
</reference>
<dbReference type="AlphaFoldDB" id="A0A421AVV5"/>
<protein>
    <submittedName>
        <fullName evidence="5">von Willebrand factor type A domain-containing protein</fullName>
    </submittedName>
</protein>
<evidence type="ECO:0000259" key="4">
    <source>
        <dbReference type="PROSITE" id="PS50234"/>
    </source>
</evidence>
<dbReference type="InterPro" id="IPR002035">
    <property type="entry name" value="VWF_A"/>
</dbReference>
<organism evidence="5 6">
    <name type="scientific">Actinokineospora cianjurensis</name>
    <dbReference type="NCBI Taxonomy" id="585224"/>
    <lineage>
        <taxon>Bacteria</taxon>
        <taxon>Bacillati</taxon>
        <taxon>Actinomycetota</taxon>
        <taxon>Actinomycetes</taxon>
        <taxon>Pseudonocardiales</taxon>
        <taxon>Pseudonocardiaceae</taxon>
        <taxon>Actinokineospora</taxon>
    </lineage>
</organism>
<evidence type="ECO:0000313" key="5">
    <source>
        <dbReference type="EMBL" id="RLK54191.1"/>
    </source>
</evidence>
<evidence type="ECO:0000256" key="2">
    <source>
        <dbReference type="SAM" id="Phobius"/>
    </source>
</evidence>
<feature type="domain" description="VWFA" evidence="4">
    <location>
        <begin position="46"/>
        <end position="214"/>
    </location>
</feature>
<dbReference type="CDD" id="cd00198">
    <property type="entry name" value="vWFA"/>
    <property type="match status" value="1"/>
</dbReference>
<dbReference type="Pfam" id="PF00092">
    <property type="entry name" value="VWA"/>
    <property type="match status" value="1"/>
</dbReference>
<keyword evidence="3" id="KW-0732">Signal</keyword>
<dbReference type="PANTHER" id="PTHR24020:SF84">
    <property type="entry name" value="VWFA DOMAIN-CONTAINING PROTEIN"/>
    <property type="match status" value="1"/>
</dbReference>
<dbReference type="OrthoDB" id="3695303at2"/>
<dbReference type="EMBL" id="RCDD01000008">
    <property type="protein sequence ID" value="RLK54191.1"/>
    <property type="molecule type" value="Genomic_DNA"/>
</dbReference>
<feature type="compositionally biased region" description="Gly residues" evidence="1">
    <location>
        <begin position="295"/>
        <end position="305"/>
    </location>
</feature>
<dbReference type="PROSITE" id="PS50234">
    <property type="entry name" value="VWFA"/>
    <property type="match status" value="1"/>
</dbReference>
<evidence type="ECO:0000256" key="3">
    <source>
        <dbReference type="SAM" id="SignalP"/>
    </source>
</evidence>
<keyword evidence="6" id="KW-1185">Reference proteome</keyword>
<evidence type="ECO:0000313" key="6">
    <source>
        <dbReference type="Proteomes" id="UP000282454"/>
    </source>
</evidence>
<accession>A0A421AVV5</accession>
<feature type="transmembrane region" description="Helical" evidence="2">
    <location>
        <begin position="238"/>
        <end position="257"/>
    </location>
</feature>
<feature type="signal peptide" evidence="3">
    <location>
        <begin position="1"/>
        <end position="33"/>
    </location>
</feature>
<keyword evidence="2" id="KW-0812">Transmembrane</keyword>
<keyword evidence="2" id="KW-0472">Membrane</keyword>
<dbReference type="InterPro" id="IPR050525">
    <property type="entry name" value="ECM_Assembly_Org"/>
</dbReference>
<dbReference type="RefSeq" id="WP_147460230.1">
    <property type="nucleotide sequence ID" value="NZ_RCDD01000008.1"/>
</dbReference>
<dbReference type="PANTHER" id="PTHR24020">
    <property type="entry name" value="COLLAGEN ALPHA"/>
    <property type="match status" value="1"/>
</dbReference>
<dbReference type="Proteomes" id="UP000282454">
    <property type="component" value="Unassembled WGS sequence"/>
</dbReference>
<dbReference type="InterPro" id="IPR036465">
    <property type="entry name" value="vWFA_dom_sf"/>
</dbReference>
<feature type="region of interest" description="Disordered" evidence="1">
    <location>
        <begin position="274"/>
        <end position="305"/>
    </location>
</feature>
<sequence>MPRATSRVRAILMPLSLVVAAVVSTLASGPAAAAPNPPWRASCPLRLVLVVDQSESMWPRFDAVRTASSNVVDALRDKSSTVAVVGFGSNASIAVEPTDVSDQSARASVKERVSALVPYSGYDGGTNWTAGLTAVLPFKADVAILVTDGMPNEVETAVVVSDQLKAAGTRVVAVGIDIDQSAATNLAAVTGPTLGQDYFAGDTSSLLRTLYTVVANSCGVAITDLPQPEGPPSQLPEILTIALPALLLAALIGYLLYRKRAPRRVRTARRVEPGERVSAVSHQEVKARLRDGSAPGRGPGGRDGA</sequence>
<comment type="caution">
    <text evidence="5">The sequence shown here is derived from an EMBL/GenBank/DDBJ whole genome shotgun (WGS) entry which is preliminary data.</text>
</comment>
<dbReference type="SMART" id="SM00327">
    <property type="entry name" value="VWA"/>
    <property type="match status" value="1"/>
</dbReference>